<feature type="domain" description="S1 motif" evidence="7">
    <location>
        <begin position="494"/>
        <end position="562"/>
    </location>
</feature>
<dbReference type="EMBL" id="CP035108">
    <property type="protein sequence ID" value="QAR34311.1"/>
    <property type="molecule type" value="Genomic_DNA"/>
</dbReference>
<comment type="pathway">
    <text evidence="6">Isoprenoid biosynthesis; dimethylallyl diphosphate biosynthesis; dimethylallyl diphosphate from (2E)-4-hydroxy-3-methylbutenyl diphosphate: step 1/1.</text>
</comment>
<dbReference type="Pfam" id="PF00575">
    <property type="entry name" value="S1"/>
    <property type="match status" value="5"/>
</dbReference>
<dbReference type="HAMAP" id="MF_00191">
    <property type="entry name" value="IspH"/>
    <property type="match status" value="1"/>
</dbReference>
<comment type="pathway">
    <text evidence="6">Isoprenoid biosynthesis; isopentenyl diphosphate biosynthesis via DXP pathway; isopentenyl diphosphate from 1-deoxy-D-xylulose 5-phosphate: step 6/6.</text>
</comment>
<feature type="binding site" evidence="6">
    <location>
        <position position="202"/>
    </location>
    <ligand>
        <name>[4Fe-4S] cluster</name>
        <dbReference type="ChEBI" id="CHEBI:49883"/>
    </ligand>
</feature>
<feature type="domain" description="S1 motif" evidence="7">
    <location>
        <begin position="323"/>
        <end position="388"/>
    </location>
</feature>
<keyword evidence="8" id="KW-0689">Ribosomal protein</keyword>
<dbReference type="NCBIfam" id="NF000907">
    <property type="entry name" value="PRK00087.1"/>
    <property type="match status" value="1"/>
</dbReference>
<keyword evidence="6 8" id="KW-0560">Oxidoreductase</keyword>
<sequence>MLRLTGNEGPEVLVKIFLAEHAGFCFGVERAVSLVEETSGIKSNVCTLGPIIHNPQVVRRFSEKGVSVCKSPDDINRESTVIIRSHGVTRETYRNLDEKGIDTVDATCPFVKKAQKSAGEFSRDGFSVVVFGEREHPEVEGIVSFIEGDFYIISSETEAETLPDFEKCALVAQTTQNKDTFSKITEVLKAKCRVLETAHTICSATEKRQSAAIELARRVDAMIVIGGKNSANTTRLFTICGEICPRTYHIETAEELEGVKFMPEDTIGITAGASTPGDLIKEVIEYFGRGQEMNVNNSNSNDEMRMEDFETLLEESFQLPEKGSIVKGVVAQINESEILVNIGYKTEGIISKTEFGGKGDVDVKVGDEIEVMYQGMTGGGGYIKLSRKAIEKETDWLAVESALETGEPVKVKVTGNVDKGFLGKFNDIDCFIPENHIDFKNRMQDPKSYIGKEIECKVLKTNKKQRSFLASRRINMSESMDKNKKEFFDGIKEGAVLKGTVKTVKNYGAFMNFGAVDGFLHKNNIGWGVVKHPSQYLKEGEELDVLVLTIDRENEKLEVGLKQMHNDPWSAVDEKYPDNQIVKGTVITRKSKGFVLELEPGVDGFVPQEELSWLKNAKVKLEPKDNVEGVVVGVDNANRKVIVSLRLLNENPWDTLKDKHPEGATVKGIIKSVTEFGLFVDFGEFLDGLIRKKDISWTDEPEDLSNFKEGDAIDAKVLKIDPERERISLGLKQLEPNPWREIGKLLPLGKMTEVEITAVTKDGVTVALPRDLSGFIPVSELDVDKIEPESKFKVGQTIKAVVIKNDQRERSVILSVRRHQQDSERKEVKEFLKKMDDGSSSFSLGSMLKDKLDALENNEE</sequence>
<name>A0A3R5Z0Z5_9BACT</name>
<evidence type="ECO:0000256" key="5">
    <source>
        <dbReference type="ARBA" id="ARBA00025604"/>
    </source>
</evidence>
<accession>A0A3R5Z0Z5</accession>
<gene>
    <name evidence="6" type="primary">ispH</name>
    <name evidence="8" type="ORF">EP073_13100</name>
</gene>
<dbReference type="PANTHER" id="PTHR30426">
    <property type="entry name" value="4-HYDROXY-3-METHYLBUT-2-ENYL DIPHOSPHATE REDUCTASE"/>
    <property type="match status" value="1"/>
</dbReference>
<feature type="binding site" evidence="6">
    <location>
        <position position="232"/>
    </location>
    <ligand>
        <name>(2E)-4-hydroxy-3-methylbut-2-enyl diphosphate</name>
        <dbReference type="ChEBI" id="CHEBI:128753"/>
    </ligand>
</feature>
<dbReference type="CDD" id="cd04465">
    <property type="entry name" value="S1_RPS1_repeat_ec2_hs2"/>
    <property type="match status" value="1"/>
</dbReference>
<feature type="binding site" evidence="6">
    <location>
        <position position="232"/>
    </location>
    <ligand>
        <name>isopentenyl diphosphate</name>
        <dbReference type="ChEBI" id="CHEBI:128769"/>
    </ligand>
</feature>
<reference evidence="8 9" key="1">
    <citation type="submission" date="2019-01" db="EMBL/GenBank/DDBJ databases">
        <title>Geovibrio thiophilus DSM 11263, complete genome.</title>
        <authorList>
            <person name="Spring S."/>
            <person name="Bunk B."/>
            <person name="Sproer C."/>
        </authorList>
    </citation>
    <scope>NUCLEOTIDE SEQUENCE [LARGE SCALE GENOMIC DNA]</scope>
    <source>
        <strain evidence="8 9">DSM 11263</strain>
    </source>
</reference>
<feature type="binding site" evidence="6">
    <location>
        <position position="274"/>
    </location>
    <ligand>
        <name>isopentenyl diphosphate</name>
        <dbReference type="ChEBI" id="CHEBI:128769"/>
    </ligand>
</feature>
<feature type="domain" description="S1 motif" evidence="7">
    <location>
        <begin position="663"/>
        <end position="732"/>
    </location>
</feature>
<feature type="binding site" evidence="6">
    <location>
        <position position="136"/>
    </location>
    <ligand>
        <name>isopentenyl diphosphate</name>
        <dbReference type="ChEBI" id="CHEBI:128769"/>
    </ligand>
</feature>
<dbReference type="NCBIfam" id="TIGR00216">
    <property type="entry name" value="ispH_lytB"/>
    <property type="match status" value="1"/>
</dbReference>
<keyword evidence="6" id="KW-0414">Isoprene biosynthesis</keyword>
<evidence type="ECO:0000256" key="2">
    <source>
        <dbReference type="ARBA" id="ARBA00022723"/>
    </source>
</evidence>
<dbReference type="GO" id="GO:0046872">
    <property type="term" value="F:metal ion binding"/>
    <property type="evidence" value="ECO:0007669"/>
    <property type="project" value="UniProtKB-KW"/>
</dbReference>
<keyword evidence="4 6" id="KW-0411">Iron-sulfur</keyword>
<dbReference type="UniPathway" id="UPA00059">
    <property type="reaction ID" value="UER00105"/>
</dbReference>
<organism evidence="8 9">
    <name type="scientific">Geovibrio thiophilus</name>
    <dbReference type="NCBI Taxonomy" id="139438"/>
    <lineage>
        <taxon>Bacteria</taxon>
        <taxon>Pseudomonadati</taxon>
        <taxon>Deferribacterota</taxon>
        <taxon>Deferribacteres</taxon>
        <taxon>Deferribacterales</taxon>
        <taxon>Geovibrionaceae</taxon>
        <taxon>Geovibrio</taxon>
    </lineage>
</organism>
<dbReference type="PROSITE" id="PS50126">
    <property type="entry name" value="S1"/>
    <property type="match status" value="6"/>
</dbReference>
<feature type="binding site" evidence="6">
    <location>
        <position position="136"/>
    </location>
    <ligand>
        <name>(2E)-4-hydroxy-3-methylbut-2-enyl diphosphate</name>
        <dbReference type="ChEBI" id="CHEBI:128753"/>
    </ligand>
</feature>
<feature type="binding site" evidence="6">
    <location>
        <position position="274"/>
    </location>
    <ligand>
        <name>dimethylallyl diphosphate</name>
        <dbReference type="ChEBI" id="CHEBI:57623"/>
    </ligand>
</feature>
<dbReference type="GO" id="GO:0003676">
    <property type="term" value="F:nucleic acid binding"/>
    <property type="evidence" value="ECO:0007669"/>
    <property type="project" value="InterPro"/>
</dbReference>
<feature type="binding site" evidence="6">
    <location>
        <position position="108"/>
    </location>
    <ligand>
        <name>[4Fe-4S] cluster</name>
        <dbReference type="ChEBI" id="CHEBI:49883"/>
    </ligand>
</feature>
<comment type="catalytic activity">
    <reaction evidence="6">
        <text>isopentenyl diphosphate + 2 oxidized [2Fe-2S]-[ferredoxin] + H2O = (2E)-4-hydroxy-3-methylbut-2-enyl diphosphate + 2 reduced [2Fe-2S]-[ferredoxin] + 2 H(+)</text>
        <dbReference type="Rhea" id="RHEA:24488"/>
        <dbReference type="Rhea" id="RHEA-COMP:10000"/>
        <dbReference type="Rhea" id="RHEA-COMP:10001"/>
        <dbReference type="ChEBI" id="CHEBI:15377"/>
        <dbReference type="ChEBI" id="CHEBI:15378"/>
        <dbReference type="ChEBI" id="CHEBI:33737"/>
        <dbReference type="ChEBI" id="CHEBI:33738"/>
        <dbReference type="ChEBI" id="CHEBI:128753"/>
        <dbReference type="ChEBI" id="CHEBI:128769"/>
        <dbReference type="EC" id="1.17.7.4"/>
    </reaction>
</comment>
<evidence type="ECO:0000256" key="3">
    <source>
        <dbReference type="ARBA" id="ARBA00023004"/>
    </source>
</evidence>
<dbReference type="Gene3D" id="2.40.50.140">
    <property type="entry name" value="Nucleic acid-binding proteins"/>
    <property type="match status" value="6"/>
</dbReference>
<comment type="catalytic activity">
    <reaction evidence="6">
        <text>dimethylallyl diphosphate + 2 oxidized [2Fe-2S]-[ferredoxin] + H2O = (2E)-4-hydroxy-3-methylbut-2-enyl diphosphate + 2 reduced [2Fe-2S]-[ferredoxin] + 2 H(+)</text>
        <dbReference type="Rhea" id="RHEA:24825"/>
        <dbReference type="Rhea" id="RHEA-COMP:10000"/>
        <dbReference type="Rhea" id="RHEA-COMP:10001"/>
        <dbReference type="ChEBI" id="CHEBI:15377"/>
        <dbReference type="ChEBI" id="CHEBI:15378"/>
        <dbReference type="ChEBI" id="CHEBI:33737"/>
        <dbReference type="ChEBI" id="CHEBI:33738"/>
        <dbReference type="ChEBI" id="CHEBI:57623"/>
        <dbReference type="ChEBI" id="CHEBI:128753"/>
        <dbReference type="EC" id="1.17.7.4"/>
    </reaction>
</comment>
<feature type="binding site" evidence="6">
    <location>
        <position position="230"/>
    </location>
    <ligand>
        <name>dimethylallyl diphosphate</name>
        <dbReference type="ChEBI" id="CHEBI:57623"/>
    </ligand>
</feature>
<keyword evidence="1 6" id="KW-0004">4Fe-4S</keyword>
<keyword evidence="9" id="KW-1185">Reference proteome</keyword>
<evidence type="ECO:0000256" key="6">
    <source>
        <dbReference type="HAMAP-Rule" id="MF_00191"/>
    </source>
</evidence>
<dbReference type="Proteomes" id="UP000287502">
    <property type="component" value="Chromosome"/>
</dbReference>
<dbReference type="CDD" id="cd00164">
    <property type="entry name" value="S1_like"/>
    <property type="match status" value="1"/>
</dbReference>
<feature type="binding site" evidence="6">
    <location>
        <position position="174"/>
    </location>
    <ligand>
        <name>(2E)-4-hydroxy-3-methylbut-2-enyl diphosphate</name>
        <dbReference type="ChEBI" id="CHEBI:128753"/>
    </ligand>
</feature>
<dbReference type="GO" id="GO:0019288">
    <property type="term" value="P:isopentenyl diphosphate biosynthetic process, methylerythritol 4-phosphate pathway"/>
    <property type="evidence" value="ECO:0007669"/>
    <property type="project" value="UniProtKB-UniRule"/>
</dbReference>
<feature type="binding site" evidence="6">
    <location>
        <position position="25"/>
    </location>
    <ligand>
        <name>[4Fe-4S] cluster</name>
        <dbReference type="ChEBI" id="CHEBI:49883"/>
    </ligand>
</feature>
<dbReference type="CDD" id="cd13944">
    <property type="entry name" value="lytB_ispH"/>
    <property type="match status" value="1"/>
</dbReference>
<evidence type="ECO:0000313" key="9">
    <source>
        <dbReference type="Proteomes" id="UP000287502"/>
    </source>
</evidence>
<dbReference type="GO" id="GO:0051745">
    <property type="term" value="F:4-hydroxy-3-methylbut-2-enyl diphosphate reductase activity"/>
    <property type="evidence" value="ECO:0007669"/>
    <property type="project" value="UniProtKB-UniRule"/>
</dbReference>
<keyword evidence="8" id="KW-0687">Ribonucleoprotein</keyword>
<dbReference type="SMART" id="SM00316">
    <property type="entry name" value="S1"/>
    <property type="match status" value="6"/>
</dbReference>
<feature type="binding site" evidence="6">
    <location>
        <position position="53"/>
    </location>
    <ligand>
        <name>isopentenyl diphosphate</name>
        <dbReference type="ChEBI" id="CHEBI:128769"/>
    </ligand>
</feature>
<dbReference type="GO" id="GO:0051539">
    <property type="term" value="F:4 iron, 4 sulfur cluster binding"/>
    <property type="evidence" value="ECO:0007669"/>
    <property type="project" value="UniProtKB-UniRule"/>
</dbReference>
<comment type="function">
    <text evidence="5">Binds mRNA; thus facilitating recognition of the initiation point. It is needed to translate mRNA with a short Shine-Dalgarno (SD) purine-rich sequence.</text>
</comment>
<evidence type="ECO:0000256" key="1">
    <source>
        <dbReference type="ARBA" id="ARBA00022485"/>
    </source>
</evidence>
<dbReference type="InterPro" id="IPR035104">
    <property type="entry name" value="Ribosomal_protein_S1-like"/>
</dbReference>
<dbReference type="InterPro" id="IPR012340">
    <property type="entry name" value="NA-bd_OB-fold"/>
</dbReference>
<dbReference type="InterPro" id="IPR003451">
    <property type="entry name" value="LytB/IspH"/>
</dbReference>
<feature type="binding site" evidence="6">
    <location>
        <position position="230"/>
    </location>
    <ligand>
        <name>(2E)-4-hydroxy-3-methylbut-2-enyl diphosphate</name>
        <dbReference type="ChEBI" id="CHEBI:128753"/>
    </ligand>
</feature>
<dbReference type="PANTHER" id="PTHR30426:SF0">
    <property type="entry name" value="4-HYDROXY-3-METHYLBUT-2-ENYL DIPHOSPHATE REDUCTASE"/>
    <property type="match status" value="1"/>
</dbReference>
<dbReference type="AlphaFoldDB" id="A0A3R5Z0Z5"/>
<comment type="cofactor">
    <cofactor evidence="6">
        <name>[4Fe-4S] cluster</name>
        <dbReference type="ChEBI" id="CHEBI:49883"/>
    </cofactor>
    <text evidence="6">Binds 1 [4Fe-4S] cluster per subunit.</text>
</comment>
<dbReference type="Gene3D" id="3.40.1010.20">
    <property type="entry name" value="4-hydroxy-3-methylbut-2-enyl diphosphate reductase, catalytic domain"/>
    <property type="match status" value="2"/>
</dbReference>
<feature type="binding site" evidence="6">
    <location>
        <position position="86"/>
    </location>
    <ligand>
        <name>(2E)-4-hydroxy-3-methylbut-2-enyl diphosphate</name>
        <dbReference type="ChEBI" id="CHEBI:128753"/>
    </ligand>
</feature>
<feature type="binding site" evidence="6">
    <location>
        <position position="274"/>
    </location>
    <ligand>
        <name>(2E)-4-hydroxy-3-methylbut-2-enyl diphosphate</name>
        <dbReference type="ChEBI" id="CHEBI:128753"/>
    </ligand>
</feature>
<evidence type="ECO:0000259" key="7">
    <source>
        <dbReference type="PROSITE" id="PS50126"/>
    </source>
</evidence>
<feature type="binding site" evidence="6">
    <location>
        <position position="86"/>
    </location>
    <ligand>
        <name>isopentenyl diphosphate</name>
        <dbReference type="ChEBI" id="CHEBI:128769"/>
    </ligand>
</feature>
<dbReference type="GO" id="GO:0005840">
    <property type="term" value="C:ribosome"/>
    <property type="evidence" value="ECO:0007669"/>
    <property type="project" value="UniProtKB-KW"/>
</dbReference>
<dbReference type="InterPro" id="IPR003029">
    <property type="entry name" value="S1_domain"/>
</dbReference>
<dbReference type="SUPFAM" id="SSF50249">
    <property type="entry name" value="Nucleic acid-binding proteins"/>
    <property type="match status" value="6"/>
</dbReference>
<keyword evidence="3 6" id="KW-0408">Iron</keyword>
<feature type="binding site" evidence="6">
    <location>
        <position position="53"/>
    </location>
    <ligand>
        <name>dimethylallyl diphosphate</name>
        <dbReference type="ChEBI" id="CHEBI:57623"/>
    </ligand>
</feature>
<dbReference type="PRINTS" id="PR00681">
    <property type="entry name" value="RIBOSOMALS1"/>
</dbReference>
<comment type="caution">
    <text evidence="6">Lacks conserved residue(s) required for the propagation of feature annotation.</text>
</comment>
<dbReference type="Gene3D" id="3.40.50.11270">
    <property type="match status" value="1"/>
</dbReference>
<feature type="domain" description="S1 motif" evidence="7">
    <location>
        <begin position="579"/>
        <end position="646"/>
    </location>
</feature>
<dbReference type="Pfam" id="PF02401">
    <property type="entry name" value="LYTB"/>
    <property type="match status" value="1"/>
</dbReference>
<dbReference type="KEGG" id="gtl:EP073_13100"/>
<evidence type="ECO:0000256" key="4">
    <source>
        <dbReference type="ARBA" id="ARBA00023014"/>
    </source>
</evidence>
<proteinExistence type="inferred from homology"/>
<dbReference type="EC" id="1.17.7.4" evidence="6"/>
<dbReference type="GO" id="GO:0016114">
    <property type="term" value="P:terpenoid biosynthetic process"/>
    <property type="evidence" value="ECO:0007669"/>
    <property type="project" value="UniProtKB-UniRule"/>
</dbReference>
<dbReference type="OrthoDB" id="9804077at2"/>
<dbReference type="CDD" id="cd05687">
    <property type="entry name" value="S1_RPS1_repeat_ec1_hs1"/>
    <property type="match status" value="1"/>
</dbReference>
<keyword evidence="2 6" id="KW-0479">Metal-binding</keyword>
<dbReference type="FunFam" id="2.40.50.140:FF:000103">
    <property type="entry name" value="protein RRP5 homolog"/>
    <property type="match status" value="1"/>
</dbReference>
<dbReference type="UniPathway" id="UPA00056">
    <property type="reaction ID" value="UER00097"/>
</dbReference>
<comment type="function">
    <text evidence="6">Catalyzes the conversion of 1-hydroxy-2-methyl-2-(E)-butenyl 4-diphosphate (HMBPP) into a mixture of isopentenyl diphosphate (IPP) and dimethylallyl diphosphate (DMAPP). Acts in the terminal step of the DOXP/MEP pathway for isoprenoid precursor biosynthesis.</text>
</comment>
<dbReference type="GO" id="GO:0050992">
    <property type="term" value="P:dimethylallyl diphosphate biosynthetic process"/>
    <property type="evidence" value="ECO:0007669"/>
    <property type="project" value="UniProtKB-UniRule"/>
</dbReference>
<feature type="binding site" evidence="6">
    <location>
        <position position="53"/>
    </location>
    <ligand>
        <name>(2E)-4-hydroxy-3-methylbut-2-enyl diphosphate</name>
        <dbReference type="ChEBI" id="CHEBI:128753"/>
    </ligand>
</feature>
<feature type="binding site" evidence="6">
    <location>
        <position position="86"/>
    </location>
    <ligand>
        <name>dimethylallyl diphosphate</name>
        <dbReference type="ChEBI" id="CHEBI:57623"/>
    </ligand>
</feature>
<feature type="binding site" evidence="6">
    <location>
        <position position="232"/>
    </location>
    <ligand>
        <name>dimethylallyl diphosphate</name>
        <dbReference type="ChEBI" id="CHEBI:57623"/>
    </ligand>
</feature>
<comment type="similarity">
    <text evidence="6">Belongs to the IspH family.</text>
</comment>
<feature type="domain" description="S1 motif" evidence="7">
    <location>
        <begin position="749"/>
        <end position="817"/>
    </location>
</feature>
<feature type="domain" description="S1 motif" evidence="7">
    <location>
        <begin position="406"/>
        <end position="473"/>
    </location>
</feature>
<protein>
    <recommendedName>
        <fullName evidence="6">4-hydroxy-3-methylbut-2-enyl diphosphate reductase</fullName>
        <shortName evidence="6">HMBPP reductase</shortName>
        <ecNumber evidence="6">1.17.7.4</ecNumber>
    </recommendedName>
</protein>
<feature type="binding site" evidence="6">
    <location>
        <position position="230"/>
    </location>
    <ligand>
        <name>isopentenyl diphosphate</name>
        <dbReference type="ChEBI" id="CHEBI:128769"/>
    </ligand>
</feature>
<feature type="active site" description="Proton donor" evidence="6">
    <location>
        <position position="138"/>
    </location>
</feature>
<evidence type="ECO:0000313" key="8">
    <source>
        <dbReference type="EMBL" id="QAR34311.1"/>
    </source>
</evidence>
<feature type="binding site" evidence="6">
    <location>
        <position position="136"/>
    </location>
    <ligand>
        <name>dimethylallyl diphosphate</name>
        <dbReference type="ChEBI" id="CHEBI:57623"/>
    </ligand>
</feature>